<dbReference type="EMBL" id="KQ087331">
    <property type="protein sequence ID" value="KLT38295.1"/>
    <property type="molecule type" value="Genomic_DNA"/>
</dbReference>
<dbReference type="GeneID" id="28981201"/>
<dbReference type="Proteomes" id="UP000053611">
    <property type="component" value="Unassembled WGS sequence"/>
</dbReference>
<dbReference type="OrthoDB" id="10258692at2759"/>
<accession>A0A0J0XB75</accession>
<dbReference type="InterPro" id="IPR051571">
    <property type="entry name" value="N-CoR_corepressor"/>
</dbReference>
<dbReference type="GO" id="GO:0034967">
    <property type="term" value="C:Set3 complex"/>
    <property type="evidence" value="ECO:0007669"/>
    <property type="project" value="TreeGrafter"/>
</dbReference>
<gene>
    <name evidence="1" type="ORF">CC85DRAFT_253243</name>
</gene>
<dbReference type="PANTHER" id="PTHR13992">
    <property type="entry name" value="NUCLEAR RECEPTOR CO-REPRESSOR RELATED NCOR"/>
    <property type="match status" value="1"/>
</dbReference>
<reference evidence="1 2" key="1">
    <citation type="submission" date="2015-03" db="EMBL/GenBank/DDBJ databases">
        <title>Genomics and transcriptomics of the oil-accumulating basidiomycete yeast T. oleaginosus allow insights into substrate utilization and the diverse evolutionary trajectories of mating systems in fungi.</title>
        <authorList>
            <consortium name="DOE Joint Genome Institute"/>
            <person name="Kourist R."/>
            <person name="Kracht O."/>
            <person name="Bracharz F."/>
            <person name="Lipzen A."/>
            <person name="Nolan M."/>
            <person name="Ohm R."/>
            <person name="Grigoriev I."/>
            <person name="Sun S."/>
            <person name="Heitman J."/>
            <person name="Bruck T."/>
            <person name="Nowrousian M."/>
        </authorList>
    </citation>
    <scope>NUCLEOTIDE SEQUENCE [LARGE SCALE GENOMIC DNA]</scope>
    <source>
        <strain evidence="1 2">IBC0246</strain>
    </source>
</reference>
<protein>
    <submittedName>
        <fullName evidence="1">Uncharacterized protein</fullName>
    </submittedName>
</protein>
<dbReference type="PANTHER" id="PTHR13992:SF39">
    <property type="entry name" value="SMRTER, ISOFORM G"/>
    <property type="match status" value="1"/>
</dbReference>
<proteinExistence type="predicted"/>
<feature type="non-terminal residue" evidence="1">
    <location>
        <position position="158"/>
    </location>
</feature>
<keyword evidence="2" id="KW-1185">Reference proteome</keyword>
<dbReference type="Gene3D" id="1.10.10.60">
    <property type="entry name" value="Homeodomain-like"/>
    <property type="match status" value="1"/>
</dbReference>
<organism evidence="1 2">
    <name type="scientific">Cutaneotrichosporon oleaginosum</name>
    <dbReference type="NCBI Taxonomy" id="879819"/>
    <lineage>
        <taxon>Eukaryota</taxon>
        <taxon>Fungi</taxon>
        <taxon>Dikarya</taxon>
        <taxon>Basidiomycota</taxon>
        <taxon>Agaricomycotina</taxon>
        <taxon>Tremellomycetes</taxon>
        <taxon>Trichosporonales</taxon>
        <taxon>Trichosporonaceae</taxon>
        <taxon>Cutaneotrichosporon</taxon>
    </lineage>
</organism>
<sequence>MRVVPHVAYVIARESEELKAKIEMLSEEYLEKDKAWREHCAYLDKLMEKRGPPPADLNRRRGAGDAVATEAEYQAILAGLADSAAKDPTHRATKTAATIPDMILTKERDFVYEDENYRVLDPLKTYDFNGDEDPVWTDDERAKFLKRYLTNPKLFGKI</sequence>
<evidence type="ECO:0000313" key="2">
    <source>
        <dbReference type="Proteomes" id="UP000053611"/>
    </source>
</evidence>
<dbReference type="GO" id="GO:0006357">
    <property type="term" value="P:regulation of transcription by RNA polymerase II"/>
    <property type="evidence" value="ECO:0007669"/>
    <property type="project" value="TreeGrafter"/>
</dbReference>
<name>A0A0J0XB75_9TREE</name>
<evidence type="ECO:0000313" key="1">
    <source>
        <dbReference type="EMBL" id="KLT38295.1"/>
    </source>
</evidence>
<dbReference type="STRING" id="879819.A0A0J0XB75"/>
<dbReference type="AlphaFoldDB" id="A0A0J0XB75"/>